<reference evidence="2" key="1">
    <citation type="submission" date="2021-03" db="EMBL/GenBank/DDBJ databases">
        <title>Draft genome sequence of rust myrtle Austropuccinia psidii MF-1, a brazilian biotype.</title>
        <authorList>
            <person name="Quecine M.C."/>
            <person name="Pachon D.M.R."/>
            <person name="Bonatelli M.L."/>
            <person name="Correr F.H."/>
            <person name="Franceschini L.M."/>
            <person name="Leite T.F."/>
            <person name="Margarido G.R.A."/>
            <person name="Almeida C.A."/>
            <person name="Ferrarezi J.A."/>
            <person name="Labate C.A."/>
        </authorList>
    </citation>
    <scope>NUCLEOTIDE SEQUENCE</scope>
    <source>
        <strain evidence="2">MF-1</strain>
    </source>
</reference>
<accession>A0A9Q3J4B6</accession>
<protein>
    <recommendedName>
        <fullName evidence="1">Cytidyltransferase-like domain-containing protein</fullName>
    </recommendedName>
</protein>
<evidence type="ECO:0000313" key="3">
    <source>
        <dbReference type="Proteomes" id="UP000765509"/>
    </source>
</evidence>
<organism evidence="2 3">
    <name type="scientific">Austropuccinia psidii MF-1</name>
    <dbReference type="NCBI Taxonomy" id="1389203"/>
    <lineage>
        <taxon>Eukaryota</taxon>
        <taxon>Fungi</taxon>
        <taxon>Dikarya</taxon>
        <taxon>Basidiomycota</taxon>
        <taxon>Pucciniomycotina</taxon>
        <taxon>Pucciniomycetes</taxon>
        <taxon>Pucciniales</taxon>
        <taxon>Sphaerophragmiaceae</taxon>
        <taxon>Austropuccinia</taxon>
    </lineage>
</organism>
<dbReference type="OrthoDB" id="330671at2759"/>
<name>A0A9Q3J4B6_9BASI</name>
<gene>
    <name evidence="2" type="ORF">O181_095705</name>
</gene>
<evidence type="ECO:0000313" key="2">
    <source>
        <dbReference type="EMBL" id="MBW0555990.1"/>
    </source>
</evidence>
<dbReference type="AlphaFoldDB" id="A0A9Q3J4B6"/>
<dbReference type="SUPFAM" id="SSF52374">
    <property type="entry name" value="Nucleotidylyl transferase"/>
    <property type="match status" value="1"/>
</dbReference>
<dbReference type="NCBIfam" id="TIGR00125">
    <property type="entry name" value="cyt_tran_rel"/>
    <property type="match status" value="1"/>
</dbReference>
<dbReference type="Gene3D" id="3.40.50.620">
    <property type="entry name" value="HUPs"/>
    <property type="match status" value="1"/>
</dbReference>
<sequence length="261" mass="29057">MRTFSIALSSTINSLTSNELPVFFIAQLQQSIQTAQKGDLITISWQISGPHPNFDQLQLGLSIIYVQAEKIKVTTNKFLLDITVLIEGFSQAFRTPPPNYKLRTVALGGTFDHLHSGHKILLTMAAWLATHKLIVGISDGDLLVNKKFPQRLQSLSERIAAVTTFLKRVSPLKLIIEPVVLKDIYGPTATEPDIQGILVSKETFSGTKAINEKRHEKGLMPLEPYVIDMISPDKINLNEADIQKLKISSTELRKWLDDGGE</sequence>
<feature type="domain" description="Cytidyltransferase-like" evidence="1">
    <location>
        <begin position="107"/>
        <end position="254"/>
    </location>
</feature>
<proteinExistence type="predicted"/>
<dbReference type="GO" id="GO:0004140">
    <property type="term" value="F:dephospho-CoA kinase activity"/>
    <property type="evidence" value="ECO:0007669"/>
    <property type="project" value="TreeGrafter"/>
</dbReference>
<evidence type="ECO:0000259" key="1">
    <source>
        <dbReference type="Pfam" id="PF01467"/>
    </source>
</evidence>
<dbReference type="CDD" id="cd02164">
    <property type="entry name" value="PPAT_CoAS"/>
    <property type="match status" value="1"/>
</dbReference>
<dbReference type="InterPro" id="IPR004821">
    <property type="entry name" value="Cyt_trans-like"/>
</dbReference>
<dbReference type="GO" id="GO:0015937">
    <property type="term" value="P:coenzyme A biosynthetic process"/>
    <property type="evidence" value="ECO:0007669"/>
    <property type="project" value="TreeGrafter"/>
</dbReference>
<keyword evidence="3" id="KW-1185">Reference proteome</keyword>
<dbReference type="Pfam" id="PF01467">
    <property type="entry name" value="CTP_transf_like"/>
    <property type="match status" value="1"/>
</dbReference>
<comment type="caution">
    <text evidence="2">The sequence shown here is derived from an EMBL/GenBank/DDBJ whole genome shotgun (WGS) entry which is preliminary data.</text>
</comment>
<dbReference type="PANTHER" id="PTHR10695">
    <property type="entry name" value="DEPHOSPHO-COA KINASE-RELATED"/>
    <property type="match status" value="1"/>
</dbReference>
<dbReference type="InterPro" id="IPR014729">
    <property type="entry name" value="Rossmann-like_a/b/a_fold"/>
</dbReference>
<dbReference type="Proteomes" id="UP000765509">
    <property type="component" value="Unassembled WGS sequence"/>
</dbReference>
<dbReference type="EMBL" id="AVOT02063205">
    <property type="protein sequence ID" value="MBW0555990.1"/>
    <property type="molecule type" value="Genomic_DNA"/>
</dbReference>
<dbReference type="PANTHER" id="PTHR10695:SF46">
    <property type="entry name" value="BIFUNCTIONAL COENZYME A SYNTHASE-RELATED"/>
    <property type="match status" value="1"/>
</dbReference>